<dbReference type="SUPFAM" id="SSF110004">
    <property type="entry name" value="Glycolipid transfer protein, GLTP"/>
    <property type="match status" value="1"/>
</dbReference>
<dbReference type="PANTHER" id="PTHR10219">
    <property type="entry name" value="GLYCOLIPID TRANSFER PROTEIN-RELATED"/>
    <property type="match status" value="1"/>
</dbReference>
<reference evidence="2 3" key="1">
    <citation type="submission" date="2016-02" db="EMBL/GenBank/DDBJ databases">
        <title>Genome analysis of coral dinoflagellate symbionts highlights evolutionary adaptations to a symbiotic lifestyle.</title>
        <authorList>
            <person name="Aranda M."/>
            <person name="Li Y."/>
            <person name="Liew Y.J."/>
            <person name="Baumgarten S."/>
            <person name="Simakov O."/>
            <person name="Wilson M."/>
            <person name="Piel J."/>
            <person name="Ashoor H."/>
            <person name="Bougouffa S."/>
            <person name="Bajic V.B."/>
            <person name="Ryu T."/>
            <person name="Ravasi T."/>
            <person name="Bayer T."/>
            <person name="Micklem G."/>
            <person name="Kim H."/>
            <person name="Bhak J."/>
            <person name="Lajeunesse T.C."/>
            <person name="Voolstra C.R."/>
        </authorList>
    </citation>
    <scope>NUCLEOTIDE SEQUENCE [LARGE SCALE GENOMIC DNA]</scope>
    <source>
        <strain evidence="2 3">CCMP2467</strain>
    </source>
</reference>
<evidence type="ECO:0000259" key="1">
    <source>
        <dbReference type="Pfam" id="PF08718"/>
    </source>
</evidence>
<dbReference type="AlphaFoldDB" id="A0A1Q9CW22"/>
<dbReference type="InterPro" id="IPR014830">
    <property type="entry name" value="Glycolipid_transfer_prot_dom"/>
</dbReference>
<dbReference type="InterPro" id="IPR036497">
    <property type="entry name" value="GLTP_sf"/>
</dbReference>
<evidence type="ECO:0000313" key="3">
    <source>
        <dbReference type="Proteomes" id="UP000186817"/>
    </source>
</evidence>
<dbReference type="Proteomes" id="UP000186817">
    <property type="component" value="Unassembled WGS sequence"/>
</dbReference>
<comment type="caution">
    <text evidence="2">The sequence shown here is derived from an EMBL/GenBank/DDBJ whole genome shotgun (WGS) entry which is preliminary data.</text>
</comment>
<sequence length="365" mass="41098">MSRLRCQANDKYLLGVRSDSCVNGGWVGLVEDGTSPNLFVSWEIDGGFLRPLANPKYALCVVEDGLRDGGWVHLWESESAPPACSQWVDSSNCLRSRGNQAFVLCARQDFQGIHMWSFDGPPDSYGHWDHETARPAERAILGMNTHGVLRPVIAQLKKAAMLDTEQQVTDLQSADFLDGLQAFTLVLELVGWHVNDLLTTDLEKLRRSMAKYGKASYREWLQNEIPVHAESGYKEYADESAAMANLWVARNLRFFAEMFGLLADGHETSDAVHVAYSRTLQDHHGFIQRQAFFLVMAQIPDGAKLLKVLEGEVLIGTEKVVQELLELSDVGTRISDYLFRMDRDIVLENEKRQEQFEVDAAYGRA</sequence>
<dbReference type="EMBL" id="LSRX01000879">
    <property type="protein sequence ID" value="OLP87107.1"/>
    <property type="molecule type" value="Genomic_DNA"/>
</dbReference>
<dbReference type="GO" id="GO:1902388">
    <property type="term" value="F:ceramide 1-phosphate transfer activity"/>
    <property type="evidence" value="ECO:0007669"/>
    <property type="project" value="TreeGrafter"/>
</dbReference>
<proteinExistence type="predicted"/>
<dbReference type="Pfam" id="PF08718">
    <property type="entry name" value="GLTP"/>
    <property type="match status" value="1"/>
</dbReference>
<evidence type="ECO:0000313" key="2">
    <source>
        <dbReference type="EMBL" id="OLP87107.1"/>
    </source>
</evidence>
<dbReference type="GO" id="GO:0005829">
    <property type="term" value="C:cytosol"/>
    <property type="evidence" value="ECO:0007669"/>
    <property type="project" value="TreeGrafter"/>
</dbReference>
<dbReference type="GO" id="GO:0016020">
    <property type="term" value="C:membrane"/>
    <property type="evidence" value="ECO:0007669"/>
    <property type="project" value="TreeGrafter"/>
</dbReference>
<organism evidence="2 3">
    <name type="scientific">Symbiodinium microadriaticum</name>
    <name type="common">Dinoflagellate</name>
    <name type="synonym">Zooxanthella microadriatica</name>
    <dbReference type="NCBI Taxonomy" id="2951"/>
    <lineage>
        <taxon>Eukaryota</taxon>
        <taxon>Sar</taxon>
        <taxon>Alveolata</taxon>
        <taxon>Dinophyceae</taxon>
        <taxon>Suessiales</taxon>
        <taxon>Symbiodiniaceae</taxon>
        <taxon>Symbiodinium</taxon>
    </lineage>
</organism>
<accession>A0A1Q9CW22</accession>
<dbReference type="OrthoDB" id="417538at2759"/>
<name>A0A1Q9CW22_SYMMI</name>
<dbReference type="Gene3D" id="1.10.3520.10">
    <property type="entry name" value="Glycolipid transfer protein"/>
    <property type="match status" value="1"/>
</dbReference>
<protein>
    <recommendedName>
        <fullName evidence="1">Glycolipid transfer protein domain-containing protein</fullName>
    </recommendedName>
</protein>
<dbReference type="GO" id="GO:1902387">
    <property type="term" value="F:ceramide 1-phosphate binding"/>
    <property type="evidence" value="ECO:0007669"/>
    <property type="project" value="TreeGrafter"/>
</dbReference>
<feature type="domain" description="Glycolipid transfer protein" evidence="1">
    <location>
        <begin position="174"/>
        <end position="310"/>
    </location>
</feature>
<gene>
    <name evidence="2" type="ORF">AK812_SmicGene31707</name>
</gene>
<keyword evidence="3" id="KW-1185">Reference proteome</keyword>